<dbReference type="Proteomes" id="UP000182312">
    <property type="component" value="Unassembled WGS sequence"/>
</dbReference>
<protein>
    <submittedName>
        <fullName evidence="2">Uncharacterized protein</fullName>
    </submittedName>
</protein>
<reference evidence="2 4" key="2">
    <citation type="submission" date="2014-10" db="EMBL/GenBank/DDBJ databases">
        <title>Paracoccus sanguinis sp. nov., isolated from clinical specimens of New York State patients.</title>
        <authorList>
            <person name="Mingle L.A."/>
            <person name="Cole J.A."/>
            <person name="Lapierre P."/>
            <person name="Musser K.A."/>
        </authorList>
    </citation>
    <scope>NUCLEOTIDE SEQUENCE [LARGE SCALE GENOMIC DNA]</scope>
    <source>
        <strain evidence="2 4">JCM 14014</strain>
    </source>
</reference>
<dbReference type="STRING" id="376733.SAMN04487972_14710"/>
<reference evidence="3 5" key="3">
    <citation type="submission" date="2016-10" db="EMBL/GenBank/DDBJ databases">
        <authorList>
            <person name="de Groot N.N."/>
        </authorList>
    </citation>
    <scope>NUCLEOTIDE SEQUENCE [LARGE SCALE GENOMIC DNA]</scope>
    <source>
        <strain evidence="3 5">CGMCC 1.6117</strain>
    </source>
</reference>
<feature type="compositionally biased region" description="Basic and acidic residues" evidence="1">
    <location>
        <begin position="126"/>
        <end position="155"/>
    </location>
</feature>
<dbReference type="RefSeq" id="WP_036743857.1">
    <property type="nucleotide sequence ID" value="NZ_FOJO01000047.1"/>
</dbReference>
<evidence type="ECO:0000313" key="3">
    <source>
        <dbReference type="EMBL" id="SFA62310.1"/>
    </source>
</evidence>
<accession>A0A099EV89</accession>
<dbReference type="AlphaFoldDB" id="A0A099EV89"/>
<dbReference type="Proteomes" id="UP000029846">
    <property type="component" value="Unassembled WGS sequence"/>
</dbReference>
<evidence type="ECO:0000313" key="5">
    <source>
        <dbReference type="Proteomes" id="UP000182312"/>
    </source>
</evidence>
<organism evidence="2 4">
    <name type="scientific">Paracoccus halophilus</name>
    <dbReference type="NCBI Taxonomy" id="376733"/>
    <lineage>
        <taxon>Bacteria</taxon>
        <taxon>Pseudomonadati</taxon>
        <taxon>Pseudomonadota</taxon>
        <taxon>Alphaproteobacteria</taxon>
        <taxon>Rhodobacterales</taxon>
        <taxon>Paracoccaceae</taxon>
        <taxon>Paracoccus</taxon>
    </lineage>
</organism>
<evidence type="ECO:0000313" key="2">
    <source>
        <dbReference type="EMBL" id="KGJ02164.1"/>
    </source>
</evidence>
<feature type="region of interest" description="Disordered" evidence="1">
    <location>
        <begin position="116"/>
        <end position="155"/>
    </location>
</feature>
<dbReference type="OrthoDB" id="7851835at2"/>
<dbReference type="EMBL" id="FOJO01000047">
    <property type="protein sequence ID" value="SFA62310.1"/>
    <property type="molecule type" value="Genomic_DNA"/>
</dbReference>
<proteinExistence type="predicted"/>
<name>A0A099EV89_9RHOB</name>
<reference evidence="2 4" key="1">
    <citation type="submission" date="2014-09" db="EMBL/GenBank/DDBJ databases">
        <authorList>
            <person name="McGinnis J.M."/>
            <person name="Wolfgang W.J."/>
        </authorList>
    </citation>
    <scope>NUCLEOTIDE SEQUENCE [LARGE SCALE GENOMIC DNA]</scope>
    <source>
        <strain evidence="2 4">JCM 14014</strain>
    </source>
</reference>
<feature type="compositionally biased region" description="Pro residues" evidence="1">
    <location>
        <begin position="68"/>
        <end position="78"/>
    </location>
</feature>
<feature type="region of interest" description="Disordered" evidence="1">
    <location>
        <begin position="61"/>
        <end position="98"/>
    </location>
</feature>
<dbReference type="EMBL" id="JRKN01000044">
    <property type="protein sequence ID" value="KGJ02164.1"/>
    <property type="molecule type" value="Genomic_DNA"/>
</dbReference>
<evidence type="ECO:0000256" key="1">
    <source>
        <dbReference type="SAM" id="MobiDB-lite"/>
    </source>
</evidence>
<evidence type="ECO:0000313" key="4">
    <source>
        <dbReference type="Proteomes" id="UP000029846"/>
    </source>
</evidence>
<sequence length="420" mass="44191">MGGPGENSPPKPSILIGDAALPFAQCRASDPTVWPFTGAMTSFPEGRPPTQNMLQSDTSLFTKWGQPPAEPWKGPPWRLPEQQTASAPWAPMGGAATGGDIDLSGIPTLQDYLQGIGSNHLVPPARPEEEKKQEQDGPKWEFGQAERKTEDGGVSEEWRRGIREYVRSGYTRRNPDGTYKADTDWRGKWKDTEFTLAEVSDKTDKASVAVAQGDFGDADSAFSGNGAVLGAEAQADWKGALTSKGLEAEAKAAASAYAAQGEISSNEDELLVGSAEGAALKAEAEAKGEAIFTAEQATLGGKLGASANLIEGKIGGELGITPTRASRAAVTVYNWLFNQNATPLNDDWDFGIVLNAEASGAVGAQAEANAEAGYKKGKLRAEAGAKLGLGVGLGAKVGGGLTGLDKAWARIKDGWNWLWK</sequence>
<gene>
    <name evidence="2" type="ORF">IT41_18255</name>
    <name evidence="3" type="ORF">SAMN04487972_14710</name>
</gene>
<keyword evidence="4" id="KW-1185">Reference proteome</keyword>
<dbReference type="eggNOG" id="ENOG50313NX">
    <property type="taxonomic scope" value="Bacteria"/>
</dbReference>